<sequence length="259" mass="29564">MEGSKINLKIWKISLSSILFIVLILLCFLLFGYSRYDSYEGVRRNQGDLNEPKKASDILKEPQEKTRLYFQHPISTFDYKNDDLDSYDTDRNIGINSHSIGRFKRDASRGSTQQKQSIVKGKRIGKRQVFRGNAVTDCFQLREECLYMINFINSNLKVAEIALANIQNVIWRIQPLDVNTRSLLTCLQCSHTQNIHGVPRPTSGSGGNLEGSSSVKQPVLCSHFPAHIPPNDFQEKYDHRDFGQQNNKEADPNGLPRFN</sequence>
<comment type="caution">
    <text evidence="2">The sequence shown here is derived from an EMBL/GenBank/DDBJ whole genome shotgun (WGS) entry which is preliminary data.</text>
</comment>
<dbReference type="AlphaFoldDB" id="A0A8J2EC13"/>
<name>A0A8J2EC13_COTCN</name>
<dbReference type="Proteomes" id="UP000786811">
    <property type="component" value="Unassembled WGS sequence"/>
</dbReference>
<evidence type="ECO:0000313" key="2">
    <source>
        <dbReference type="EMBL" id="CAG5075074.1"/>
    </source>
</evidence>
<keyword evidence="1" id="KW-0472">Membrane</keyword>
<organism evidence="2 3">
    <name type="scientific">Cotesia congregata</name>
    <name type="common">Parasitoid wasp</name>
    <name type="synonym">Apanteles congregatus</name>
    <dbReference type="NCBI Taxonomy" id="51543"/>
    <lineage>
        <taxon>Eukaryota</taxon>
        <taxon>Metazoa</taxon>
        <taxon>Ecdysozoa</taxon>
        <taxon>Arthropoda</taxon>
        <taxon>Hexapoda</taxon>
        <taxon>Insecta</taxon>
        <taxon>Pterygota</taxon>
        <taxon>Neoptera</taxon>
        <taxon>Endopterygota</taxon>
        <taxon>Hymenoptera</taxon>
        <taxon>Apocrita</taxon>
        <taxon>Ichneumonoidea</taxon>
        <taxon>Braconidae</taxon>
        <taxon>Microgastrinae</taxon>
        <taxon>Cotesia</taxon>
    </lineage>
</organism>
<accession>A0A8J2EC13</accession>
<keyword evidence="1" id="KW-1133">Transmembrane helix</keyword>
<reference evidence="2" key="1">
    <citation type="submission" date="2021-04" db="EMBL/GenBank/DDBJ databases">
        <authorList>
            <person name="Chebbi M.A.C M."/>
        </authorList>
    </citation>
    <scope>NUCLEOTIDE SEQUENCE</scope>
</reference>
<evidence type="ECO:0000313" key="3">
    <source>
        <dbReference type="Proteomes" id="UP000786811"/>
    </source>
</evidence>
<protein>
    <submittedName>
        <fullName evidence="2">Uncharacterized protein</fullName>
    </submittedName>
</protein>
<proteinExistence type="predicted"/>
<keyword evidence="1" id="KW-0812">Transmembrane</keyword>
<dbReference type="EMBL" id="CAJNRD030001116">
    <property type="protein sequence ID" value="CAG5075074.1"/>
    <property type="molecule type" value="Genomic_DNA"/>
</dbReference>
<keyword evidence="3" id="KW-1185">Reference proteome</keyword>
<feature type="transmembrane region" description="Helical" evidence="1">
    <location>
        <begin position="12"/>
        <end position="33"/>
    </location>
</feature>
<gene>
    <name evidence="2" type="ORF">HICCMSTLAB_LOCUS1246</name>
</gene>
<evidence type="ECO:0000256" key="1">
    <source>
        <dbReference type="SAM" id="Phobius"/>
    </source>
</evidence>